<evidence type="ECO:0000256" key="3">
    <source>
        <dbReference type="ARBA" id="ARBA00017057"/>
    </source>
</evidence>
<dbReference type="InterPro" id="IPR009582">
    <property type="entry name" value="Spc2/SPCS2"/>
</dbReference>
<organism evidence="11 12">
    <name type="scientific">Nannochloropsis salina CCMP1776</name>
    <dbReference type="NCBI Taxonomy" id="1027361"/>
    <lineage>
        <taxon>Eukaryota</taxon>
        <taxon>Sar</taxon>
        <taxon>Stramenopiles</taxon>
        <taxon>Ochrophyta</taxon>
        <taxon>Eustigmatophyceae</taxon>
        <taxon>Eustigmatales</taxon>
        <taxon>Monodopsidaceae</taxon>
        <taxon>Microchloropsis</taxon>
        <taxon>Microchloropsis salina</taxon>
    </lineage>
</organism>
<evidence type="ECO:0000256" key="9">
    <source>
        <dbReference type="RuleBase" id="RU368033"/>
    </source>
</evidence>
<feature type="compositionally biased region" description="Polar residues" evidence="10">
    <location>
        <begin position="1"/>
        <end position="11"/>
    </location>
</feature>
<dbReference type="AlphaFoldDB" id="A0A4D9D1G7"/>
<dbReference type="GO" id="GO:0006465">
    <property type="term" value="P:signal peptide processing"/>
    <property type="evidence" value="ECO:0007669"/>
    <property type="project" value="UniProtKB-UniRule"/>
</dbReference>
<feature type="transmembrane region" description="Helical" evidence="9">
    <location>
        <begin position="57"/>
        <end position="76"/>
    </location>
</feature>
<dbReference type="OrthoDB" id="29558at2759"/>
<evidence type="ECO:0000256" key="2">
    <source>
        <dbReference type="ARBA" id="ARBA00007324"/>
    </source>
</evidence>
<keyword evidence="5 9" id="KW-0256">Endoplasmic reticulum</keyword>
<evidence type="ECO:0000313" key="12">
    <source>
        <dbReference type="Proteomes" id="UP000355283"/>
    </source>
</evidence>
<evidence type="ECO:0000256" key="10">
    <source>
        <dbReference type="SAM" id="MobiDB-lite"/>
    </source>
</evidence>
<dbReference type="GO" id="GO:0005787">
    <property type="term" value="C:signal peptidase complex"/>
    <property type="evidence" value="ECO:0007669"/>
    <property type="project" value="UniProtKB-UniRule"/>
</dbReference>
<dbReference type="PANTHER" id="PTHR13085">
    <property type="entry name" value="MICROSOMAL SIGNAL PEPTIDASE 25 KDA SUBUNIT"/>
    <property type="match status" value="1"/>
</dbReference>
<evidence type="ECO:0000313" key="11">
    <source>
        <dbReference type="EMBL" id="TFJ85260.1"/>
    </source>
</evidence>
<comment type="function">
    <text evidence="8 9">Component of the signal peptidase complex (SPC) which catalyzes the cleavage of N-terminal signal sequences from nascent proteins as they are translocated into the lumen of the endoplasmic reticulum. Enhances the enzymatic activity of SPC and facilitates the interactions between different components of the translocation site.</text>
</comment>
<dbReference type="GO" id="GO:0045047">
    <property type="term" value="P:protein targeting to ER"/>
    <property type="evidence" value="ECO:0007669"/>
    <property type="project" value="TreeGrafter"/>
</dbReference>
<evidence type="ECO:0000256" key="4">
    <source>
        <dbReference type="ARBA" id="ARBA00022692"/>
    </source>
</evidence>
<dbReference type="GO" id="GO:0008233">
    <property type="term" value="F:peptidase activity"/>
    <property type="evidence" value="ECO:0007669"/>
    <property type="project" value="UniProtKB-UniRule"/>
</dbReference>
<protein>
    <recommendedName>
        <fullName evidence="3 9">Signal peptidase complex subunit 2</fullName>
    </recommendedName>
</protein>
<dbReference type="Proteomes" id="UP000355283">
    <property type="component" value="Unassembled WGS sequence"/>
</dbReference>
<keyword evidence="7 9" id="KW-0472">Membrane</keyword>
<feature type="region of interest" description="Disordered" evidence="10">
    <location>
        <begin position="1"/>
        <end position="21"/>
    </location>
</feature>
<dbReference type="PANTHER" id="PTHR13085:SF0">
    <property type="entry name" value="SIGNAL PEPTIDASE COMPLEX SUBUNIT 2"/>
    <property type="match status" value="1"/>
</dbReference>
<keyword evidence="12" id="KW-1185">Reference proteome</keyword>
<evidence type="ECO:0000256" key="5">
    <source>
        <dbReference type="ARBA" id="ARBA00022824"/>
    </source>
</evidence>
<proteinExistence type="inferred from homology"/>
<reference evidence="11 12" key="1">
    <citation type="submission" date="2019-01" db="EMBL/GenBank/DDBJ databases">
        <title>Nuclear Genome Assembly of the Microalgal Biofuel strain Nannochloropsis salina CCMP1776.</title>
        <authorList>
            <person name="Hovde B."/>
        </authorList>
    </citation>
    <scope>NUCLEOTIDE SEQUENCE [LARGE SCALE GENOMIC DNA]</scope>
    <source>
        <strain evidence="11 12">CCMP1776</strain>
    </source>
</reference>
<sequence length="210" mass="23805">MAAPQVASSTPADEEEEPLHIDTGDQMKVKQVLDEAVVKAIVDAGYEENFFYDNVKLALMVIACVFALIAQFYPMPFPESRPLLGVCCLAYFLASTIIQLIVSYVEQDTILTTQPLRSGGKGEEALKVRTQFPRFQDEYTVFLEEAGMQDPPTVSSKFSIGKVFDEEGNFYEEGLAREVQRLLDRYKKQMWDVAEKQERKKKGGEKKKKK</sequence>
<comment type="caution">
    <text evidence="11">The sequence shown here is derived from an EMBL/GenBank/DDBJ whole genome shotgun (WGS) entry which is preliminary data.</text>
</comment>
<comment type="subcellular location">
    <subcellularLocation>
        <location evidence="1 9">Endoplasmic reticulum membrane</location>
        <topology evidence="1 9">Multi-pass membrane protein</topology>
    </subcellularLocation>
</comment>
<dbReference type="Pfam" id="PF06703">
    <property type="entry name" value="SPC25"/>
    <property type="match status" value="1"/>
</dbReference>
<evidence type="ECO:0000256" key="8">
    <source>
        <dbReference type="ARBA" id="ARBA00045608"/>
    </source>
</evidence>
<feature type="transmembrane region" description="Helical" evidence="9">
    <location>
        <begin position="83"/>
        <end position="105"/>
    </location>
</feature>
<accession>A0A4D9D1G7</accession>
<keyword evidence="6 9" id="KW-1133">Transmembrane helix</keyword>
<name>A0A4D9D1G7_9STRA</name>
<evidence type="ECO:0000256" key="7">
    <source>
        <dbReference type="ARBA" id="ARBA00023136"/>
    </source>
</evidence>
<comment type="similarity">
    <text evidence="2 9">Belongs to the SPCS2 family.</text>
</comment>
<evidence type="ECO:0000256" key="6">
    <source>
        <dbReference type="ARBA" id="ARBA00022989"/>
    </source>
</evidence>
<keyword evidence="4 9" id="KW-0812">Transmembrane</keyword>
<dbReference type="EMBL" id="SDOX01000016">
    <property type="protein sequence ID" value="TFJ85260.1"/>
    <property type="molecule type" value="Genomic_DNA"/>
</dbReference>
<evidence type="ECO:0000256" key="1">
    <source>
        <dbReference type="ARBA" id="ARBA00004477"/>
    </source>
</evidence>
<gene>
    <name evidence="11" type="ORF">NSK_003683</name>
</gene>